<dbReference type="AlphaFoldDB" id="A0A7V0T614"/>
<feature type="non-terminal residue" evidence="2">
    <location>
        <position position="125"/>
    </location>
</feature>
<organism evidence="2">
    <name type="scientific">candidate division WOR-3 bacterium</name>
    <dbReference type="NCBI Taxonomy" id="2052148"/>
    <lineage>
        <taxon>Bacteria</taxon>
        <taxon>Bacteria division WOR-3</taxon>
    </lineage>
</organism>
<reference evidence="2" key="1">
    <citation type="journal article" date="2020" name="mSystems">
        <title>Genome- and Community-Level Interaction Insights into Carbon Utilization and Element Cycling Functions of Hydrothermarchaeota in Hydrothermal Sediment.</title>
        <authorList>
            <person name="Zhou Z."/>
            <person name="Liu Y."/>
            <person name="Xu W."/>
            <person name="Pan J."/>
            <person name="Luo Z.H."/>
            <person name="Li M."/>
        </authorList>
    </citation>
    <scope>NUCLEOTIDE SEQUENCE [LARGE SCALE GENOMIC DNA]</scope>
    <source>
        <strain evidence="2">SpSt-1182</strain>
    </source>
</reference>
<name>A0A7V0T614_UNCW3</name>
<dbReference type="GO" id="GO:0016616">
    <property type="term" value="F:oxidoreductase activity, acting on the CH-OH group of donors, NAD or NADP as acceptor"/>
    <property type="evidence" value="ECO:0007669"/>
    <property type="project" value="InterPro"/>
</dbReference>
<dbReference type="SUPFAM" id="SSF52283">
    <property type="entry name" value="Formate/glycerate dehydrogenase catalytic domain-like"/>
    <property type="match status" value="1"/>
</dbReference>
<dbReference type="Pfam" id="PF00389">
    <property type="entry name" value="2-Hacid_dh"/>
    <property type="match status" value="1"/>
</dbReference>
<accession>A0A7V0T614</accession>
<evidence type="ECO:0000259" key="1">
    <source>
        <dbReference type="Pfam" id="PF00389"/>
    </source>
</evidence>
<evidence type="ECO:0000313" key="2">
    <source>
        <dbReference type="EMBL" id="HDQ99596.1"/>
    </source>
</evidence>
<sequence>MKTLLLTRRFPAPDLALIRERLRERYEVVEWPGDGPAVGAAEVALGNALPESVLAAAGRLRLFQVAGAGADRLDLTALAARGVTVANSHSAAPFVAETAVALALALVKGTARRDRGLRQGDWRAG</sequence>
<dbReference type="Proteomes" id="UP000885672">
    <property type="component" value="Unassembled WGS sequence"/>
</dbReference>
<feature type="domain" description="D-isomer specific 2-hydroxyacid dehydrogenase catalytic" evidence="1">
    <location>
        <begin position="47"/>
        <end position="99"/>
    </location>
</feature>
<dbReference type="GO" id="GO:0051287">
    <property type="term" value="F:NAD binding"/>
    <property type="evidence" value="ECO:0007669"/>
    <property type="project" value="InterPro"/>
</dbReference>
<proteinExistence type="predicted"/>
<dbReference type="EMBL" id="DSBX01000188">
    <property type="protein sequence ID" value="HDQ99596.1"/>
    <property type="molecule type" value="Genomic_DNA"/>
</dbReference>
<comment type="caution">
    <text evidence="2">The sequence shown here is derived from an EMBL/GenBank/DDBJ whole genome shotgun (WGS) entry which is preliminary data.</text>
</comment>
<dbReference type="InterPro" id="IPR006139">
    <property type="entry name" value="D-isomer_2_OHA_DH_cat_dom"/>
</dbReference>
<protein>
    <recommendedName>
        <fullName evidence="1">D-isomer specific 2-hydroxyacid dehydrogenase catalytic domain-containing protein</fullName>
    </recommendedName>
</protein>
<dbReference type="Gene3D" id="3.40.50.720">
    <property type="entry name" value="NAD(P)-binding Rossmann-like Domain"/>
    <property type="match status" value="1"/>
</dbReference>
<gene>
    <name evidence="2" type="ORF">ENN51_04845</name>
</gene>